<dbReference type="SUPFAM" id="SSF51197">
    <property type="entry name" value="Clavaminate synthase-like"/>
    <property type="match status" value="1"/>
</dbReference>
<feature type="non-terminal residue" evidence="1">
    <location>
        <position position="316"/>
    </location>
</feature>
<reference evidence="1" key="1">
    <citation type="submission" date="2018-05" db="EMBL/GenBank/DDBJ databases">
        <authorList>
            <person name="Lanie J.A."/>
            <person name="Ng W.-L."/>
            <person name="Kazmierczak K.M."/>
            <person name="Andrzejewski T.M."/>
            <person name="Davidsen T.M."/>
            <person name="Wayne K.J."/>
            <person name="Tettelin H."/>
            <person name="Glass J.I."/>
            <person name="Rusch D."/>
            <person name="Podicherti R."/>
            <person name="Tsui H.-C.T."/>
            <person name="Winkler M.E."/>
        </authorList>
    </citation>
    <scope>NUCLEOTIDE SEQUENCE</scope>
</reference>
<dbReference type="PANTHER" id="PTHR21308">
    <property type="entry name" value="PHYTANOYL-COA ALPHA-HYDROXYLASE"/>
    <property type="match status" value="1"/>
</dbReference>
<gene>
    <name evidence="1" type="ORF">METZ01_LOCUS57952</name>
</gene>
<protein>
    <recommendedName>
        <fullName evidence="2">Phytanoyl-CoA dioxygenase</fullName>
    </recommendedName>
</protein>
<accession>A0A381SP66</accession>
<dbReference type="InterPro" id="IPR047128">
    <property type="entry name" value="PhyH"/>
</dbReference>
<dbReference type="AlphaFoldDB" id="A0A381SP66"/>
<name>A0A381SP66_9ZZZZ</name>
<organism evidence="1">
    <name type="scientific">marine metagenome</name>
    <dbReference type="NCBI Taxonomy" id="408172"/>
    <lineage>
        <taxon>unclassified sequences</taxon>
        <taxon>metagenomes</taxon>
        <taxon>ecological metagenomes</taxon>
    </lineage>
</organism>
<dbReference type="InterPro" id="IPR008775">
    <property type="entry name" value="Phytyl_CoA_dOase-like"/>
</dbReference>
<dbReference type="Pfam" id="PF05721">
    <property type="entry name" value="PhyH"/>
    <property type="match status" value="1"/>
</dbReference>
<proteinExistence type="predicted"/>
<dbReference type="GO" id="GO:0048244">
    <property type="term" value="F:phytanoyl-CoA dioxygenase activity"/>
    <property type="evidence" value="ECO:0007669"/>
    <property type="project" value="InterPro"/>
</dbReference>
<dbReference type="PANTHER" id="PTHR21308:SF8">
    <property type="entry name" value="PHYTANOYL-COA DIOXYGENASE FAMILY PROTEIN (AFU_ORTHOLOGUE AFUA_2G09620)"/>
    <property type="match status" value="1"/>
</dbReference>
<dbReference type="GO" id="GO:0001561">
    <property type="term" value="P:fatty acid alpha-oxidation"/>
    <property type="evidence" value="ECO:0007669"/>
    <property type="project" value="InterPro"/>
</dbReference>
<evidence type="ECO:0000313" key="1">
    <source>
        <dbReference type="EMBL" id="SVA05098.1"/>
    </source>
</evidence>
<evidence type="ECO:0008006" key="2">
    <source>
        <dbReference type="Google" id="ProtNLM"/>
    </source>
</evidence>
<sequence length="316" mass="36131">MQQHFFDVDDINLSEFKALCSQTVSSEDYHFSSDIQKMVVIYEGDHIRSLISSPQARKLKTELHHCIKEGPGVMTVRQAFSDTKAIDRATEIFLEIIAEEKISKQHRGDHYAKPGENERIWNALQKFCERDTEAFVAYYDNPVLCFVSEAWLGPFFQMTSQVNIVKPGGQSQHPHRDYHLGFQEDSLISEYPISSQILSQFLTLQGAVAHTDMDISSGSTMILPFSHQYPLGYMAWRDSKFIEYFQNHAVQLELQKGDVMFLSPALFHAAGTNKESSDRIANLLQVSSAFGKTMESVDRTKMTKLIYRVLLERKKS</sequence>
<dbReference type="EMBL" id="UINC01003300">
    <property type="protein sequence ID" value="SVA05098.1"/>
    <property type="molecule type" value="Genomic_DNA"/>
</dbReference>
<dbReference type="Gene3D" id="2.60.120.620">
    <property type="entry name" value="q2cbj1_9rhob like domain"/>
    <property type="match status" value="1"/>
</dbReference>